<dbReference type="Proteomes" id="UP000287853">
    <property type="component" value="Unassembled WGS sequence"/>
</dbReference>
<evidence type="ECO:0000313" key="1">
    <source>
        <dbReference type="EMBL" id="RWX42958.1"/>
    </source>
</evidence>
<dbReference type="InterPro" id="IPR010732">
    <property type="entry name" value="T6SS_TssG-like"/>
</dbReference>
<reference evidence="1 2" key="1">
    <citation type="submission" date="2017-01" db="EMBL/GenBank/DDBJ databases">
        <title>The cable genome- insights into the physiology and evolution of filamentous bacteria capable of sulfide oxidation via long distance electron transfer.</title>
        <authorList>
            <person name="Schreiber L."/>
            <person name="Bjerg J.T."/>
            <person name="Boggild A."/>
            <person name="Van De Vossenberg J."/>
            <person name="Meysman F."/>
            <person name="Nielsen L.P."/>
            <person name="Schramm A."/>
            <person name="Kjeldsen K.U."/>
        </authorList>
    </citation>
    <scope>NUCLEOTIDE SEQUENCE [LARGE SCALE GENOMIC DNA]</scope>
    <source>
        <strain evidence="1">MCF</strain>
    </source>
</reference>
<dbReference type="Pfam" id="PF06996">
    <property type="entry name" value="T6SS_TssG"/>
    <property type="match status" value="1"/>
</dbReference>
<dbReference type="NCBIfam" id="TIGR03347">
    <property type="entry name" value="VI_chp_1"/>
    <property type="match status" value="1"/>
</dbReference>
<dbReference type="PANTHER" id="PTHR35564">
    <property type="match status" value="1"/>
</dbReference>
<name>A0A444IQ41_9BACT</name>
<protein>
    <submittedName>
        <fullName evidence="1">Type VI secretion system protein ImpH</fullName>
    </submittedName>
</protein>
<keyword evidence="2" id="KW-1185">Reference proteome</keyword>
<dbReference type="AlphaFoldDB" id="A0A444IQ41"/>
<sequence length="353" mass="41504">MASENRQHSPALTDIRQLLLERGHRLPFVQVIRLLKLYLSKQQGKKLTNEELFRLIRVRPHLSLDFPGTDVVRVEEIAEGQARFRITATFLGLYGSSSPLPTFYTEDLLEEKREDRNATREFLDIINQQFYNTYFQGWEKYNISHRFSENENNKNYLMLYSLLGIVQPEVRQFLEHDRRFLPYIGLAIQKPRSAEGLRVLVSDMLQEPSVEVCQCVEYHAVIALDQRCSLGMNNSRLSEDAHLGSLVRDRMGKFLLHIGPLIGTRFQNLLPDRENHQLLLECVRFYCDQSLLWDLQLEIRRKDMETCQLGSRSWGHLGWNTWLYSMNKSPMNGRVKLRAKKKTHHIENDNRRS</sequence>
<organism evidence="1 2">
    <name type="scientific">Candidatus Electrothrix aarhusensis</name>
    <dbReference type="NCBI Taxonomy" id="1859131"/>
    <lineage>
        <taxon>Bacteria</taxon>
        <taxon>Pseudomonadati</taxon>
        <taxon>Thermodesulfobacteriota</taxon>
        <taxon>Desulfobulbia</taxon>
        <taxon>Desulfobulbales</taxon>
        <taxon>Desulfobulbaceae</taxon>
        <taxon>Candidatus Electrothrix</taxon>
    </lineage>
</organism>
<dbReference type="PANTHER" id="PTHR35564:SF3">
    <property type="entry name" value="TYPE VI SECRETION SYSTEM BASEPLATE SUBUNIT TSSG"/>
    <property type="match status" value="1"/>
</dbReference>
<dbReference type="EMBL" id="MTKO01000137">
    <property type="protein sequence ID" value="RWX42958.1"/>
    <property type="molecule type" value="Genomic_DNA"/>
</dbReference>
<accession>A0A444IQ41</accession>
<comment type="caution">
    <text evidence="1">The sequence shown here is derived from an EMBL/GenBank/DDBJ whole genome shotgun (WGS) entry which is preliminary data.</text>
</comment>
<evidence type="ECO:0000313" key="2">
    <source>
        <dbReference type="Proteomes" id="UP000287853"/>
    </source>
</evidence>
<gene>
    <name evidence="1" type="ORF">H206_00458</name>
</gene>
<proteinExistence type="predicted"/>